<keyword evidence="4" id="KW-0479">Metal-binding</keyword>
<sequence>MKEFILQKQLEYCSEFFSEKEILQIVENFLLYQHKTSNLLFSELTILHHFIFNGSRKDIYSLAAGIEMIILTADIYDDLEDQDNDDAPWRKENQAVVLNICSGLLVMSLKMIGDHSKEVLQMVHELLPKSIQGQHKDLTNHIQDEATYMEMIRNKSGSLTALACLAGAIYAKCNHLNIVRSYGEAIGMIAQMNNDIQGIQALETRSDLAQKKRSLPALYMLNSSQTNYISQYYSGELTYEHLLQAKDSVLEELEHYGAIMYTKVRIQLLYEEAAKKIDSLAIHPKAKIILKKLVGGHIDASNYSVSFTASRFDGKSKGRQS</sequence>
<dbReference type="PANTHER" id="PTHR12001">
    <property type="entry name" value="GERANYLGERANYL PYROPHOSPHATE SYNTHASE"/>
    <property type="match status" value="1"/>
</dbReference>
<dbReference type="GO" id="GO:0004659">
    <property type="term" value="F:prenyltransferase activity"/>
    <property type="evidence" value="ECO:0007669"/>
    <property type="project" value="InterPro"/>
</dbReference>
<comment type="cofactor">
    <cofactor evidence="1">
        <name>Mg(2+)</name>
        <dbReference type="ChEBI" id="CHEBI:18420"/>
    </cofactor>
</comment>
<keyword evidence="5" id="KW-0460">Magnesium</keyword>
<protein>
    <submittedName>
        <fullName evidence="7">Competence protein ComQ</fullName>
    </submittedName>
</protein>
<dbReference type="InterPro" id="IPR033965">
    <property type="entry name" value="ComQ"/>
</dbReference>
<dbReference type="SFLD" id="SFLDS00005">
    <property type="entry name" value="Isoprenoid_Synthase_Type_I"/>
    <property type="match status" value="1"/>
</dbReference>
<evidence type="ECO:0000256" key="3">
    <source>
        <dbReference type="ARBA" id="ARBA00022679"/>
    </source>
</evidence>
<comment type="caution">
    <text evidence="7">The sequence shown here is derived from an EMBL/GenBank/DDBJ whole genome shotgun (WGS) entry which is preliminary data.</text>
</comment>
<dbReference type="CDD" id="cd00867">
    <property type="entry name" value="Trans_IPPS"/>
    <property type="match status" value="1"/>
</dbReference>
<dbReference type="SFLD" id="SFLDG01211">
    <property type="entry name" value="Competence_Regulatory_Protein"/>
    <property type="match status" value="1"/>
</dbReference>
<dbReference type="RefSeq" id="WP_184245966.1">
    <property type="nucleotide sequence ID" value="NZ_BAAACU010000058.1"/>
</dbReference>
<dbReference type="Pfam" id="PF00348">
    <property type="entry name" value="polyprenyl_synt"/>
    <property type="match status" value="1"/>
</dbReference>
<dbReference type="InterPro" id="IPR000092">
    <property type="entry name" value="Polyprenyl_synt"/>
</dbReference>
<gene>
    <name evidence="7" type="ORF">GGQ92_001340</name>
</gene>
<accession>A0A841RL08</accession>
<dbReference type="Proteomes" id="UP000572212">
    <property type="component" value="Unassembled WGS sequence"/>
</dbReference>
<evidence type="ECO:0000313" key="8">
    <source>
        <dbReference type="Proteomes" id="UP000572212"/>
    </source>
</evidence>
<evidence type="ECO:0000256" key="4">
    <source>
        <dbReference type="ARBA" id="ARBA00022723"/>
    </source>
</evidence>
<dbReference type="EMBL" id="JACHON010000003">
    <property type="protein sequence ID" value="MBB6512557.1"/>
    <property type="molecule type" value="Genomic_DNA"/>
</dbReference>
<reference evidence="7 8" key="1">
    <citation type="submission" date="2020-08" db="EMBL/GenBank/DDBJ databases">
        <title>Genomic Encyclopedia of Type Strains, Phase IV (KMG-IV): sequencing the most valuable type-strain genomes for metagenomic binning, comparative biology and taxonomic classification.</title>
        <authorList>
            <person name="Goeker M."/>
        </authorList>
    </citation>
    <scope>NUCLEOTIDE SEQUENCE [LARGE SCALE GENOMIC DNA]</scope>
    <source>
        <strain evidence="7 8">DSM 11805</strain>
    </source>
</reference>
<evidence type="ECO:0000256" key="2">
    <source>
        <dbReference type="ARBA" id="ARBA00006706"/>
    </source>
</evidence>
<organism evidence="7 8">
    <name type="scientific">Gracilibacillus halotolerans</name>
    <dbReference type="NCBI Taxonomy" id="74386"/>
    <lineage>
        <taxon>Bacteria</taxon>
        <taxon>Bacillati</taxon>
        <taxon>Bacillota</taxon>
        <taxon>Bacilli</taxon>
        <taxon>Bacillales</taxon>
        <taxon>Bacillaceae</taxon>
        <taxon>Gracilibacillus</taxon>
    </lineage>
</organism>
<keyword evidence="8" id="KW-1185">Reference proteome</keyword>
<dbReference type="PANTHER" id="PTHR12001:SF69">
    <property type="entry name" value="ALL TRANS-POLYPRENYL-DIPHOSPHATE SYNTHASE PDSS1"/>
    <property type="match status" value="1"/>
</dbReference>
<dbReference type="AlphaFoldDB" id="A0A841RL08"/>
<evidence type="ECO:0000256" key="5">
    <source>
        <dbReference type="ARBA" id="ARBA00022842"/>
    </source>
</evidence>
<evidence type="ECO:0000313" key="7">
    <source>
        <dbReference type="EMBL" id="MBB6512557.1"/>
    </source>
</evidence>
<dbReference type="SUPFAM" id="SSF48576">
    <property type="entry name" value="Terpenoid synthases"/>
    <property type="match status" value="1"/>
</dbReference>
<evidence type="ECO:0000256" key="6">
    <source>
        <dbReference type="RuleBase" id="RU004466"/>
    </source>
</evidence>
<dbReference type="GO" id="GO:0008299">
    <property type="term" value="P:isoprenoid biosynthetic process"/>
    <property type="evidence" value="ECO:0007669"/>
    <property type="project" value="InterPro"/>
</dbReference>
<keyword evidence="3 6" id="KW-0808">Transferase</keyword>
<dbReference type="InterPro" id="IPR008949">
    <property type="entry name" value="Isoprenoid_synthase_dom_sf"/>
</dbReference>
<name>A0A841RL08_9BACI</name>
<proteinExistence type="inferred from homology"/>
<evidence type="ECO:0000256" key="1">
    <source>
        <dbReference type="ARBA" id="ARBA00001946"/>
    </source>
</evidence>
<dbReference type="Gene3D" id="1.10.600.10">
    <property type="entry name" value="Farnesyl Diphosphate Synthase"/>
    <property type="match status" value="1"/>
</dbReference>
<dbReference type="GO" id="GO:0046872">
    <property type="term" value="F:metal ion binding"/>
    <property type="evidence" value="ECO:0007669"/>
    <property type="project" value="UniProtKB-KW"/>
</dbReference>
<comment type="similarity">
    <text evidence="2 6">Belongs to the FPP/GGPP synthase family.</text>
</comment>